<organism evidence="7">
    <name type="scientific">Ixodes ricinus</name>
    <name type="common">Common tick</name>
    <name type="synonym">Acarus ricinus</name>
    <dbReference type="NCBI Taxonomy" id="34613"/>
    <lineage>
        <taxon>Eukaryota</taxon>
        <taxon>Metazoa</taxon>
        <taxon>Ecdysozoa</taxon>
        <taxon>Arthropoda</taxon>
        <taxon>Chelicerata</taxon>
        <taxon>Arachnida</taxon>
        <taxon>Acari</taxon>
        <taxon>Parasitiformes</taxon>
        <taxon>Ixodida</taxon>
        <taxon>Ixodoidea</taxon>
        <taxon>Ixodidae</taxon>
        <taxon>Ixodinae</taxon>
        <taxon>Ixodes</taxon>
    </lineage>
</organism>
<keyword evidence="4" id="KW-0325">Glycoprotein</keyword>
<evidence type="ECO:0000256" key="1">
    <source>
        <dbReference type="ARBA" id="ARBA00004613"/>
    </source>
</evidence>
<evidence type="ECO:0000256" key="2">
    <source>
        <dbReference type="ARBA" id="ARBA00022525"/>
    </source>
</evidence>
<keyword evidence="2" id="KW-0964">Secreted</keyword>
<dbReference type="GO" id="GO:0005576">
    <property type="term" value="C:extracellular region"/>
    <property type="evidence" value="ECO:0007669"/>
    <property type="project" value="UniProtKB-SubCell"/>
</dbReference>
<name>A0A0K8RCU0_IXORI</name>
<sequence>MQLTQFMVIMGFTHFSCGVQSASSSEFDTNMMCLAGHFRNKLMEQMQRKCSQIPQLRRTLKNVESCKFACEMEDTSNGHNAVSIQEYRLKDGTPCGYDKVCQGGTCIDILQMKFV</sequence>
<reference evidence="7" key="1">
    <citation type="submission" date="2012-12" db="EMBL/GenBank/DDBJ databases">
        <title>Identification and characterization of a phenylalanine ammonia-lyase gene family in Isatis indigotica Fort.</title>
        <authorList>
            <person name="Liu Q."/>
            <person name="Chen J."/>
            <person name="Zhou X."/>
            <person name="Di P."/>
            <person name="Xiao Y."/>
            <person name="Xuan H."/>
            <person name="Zhang L."/>
            <person name="Chen W."/>
        </authorList>
    </citation>
    <scope>NUCLEOTIDE SEQUENCE</scope>
    <source>
        <tissue evidence="7">Salivary gland</tissue>
    </source>
</reference>
<evidence type="ECO:0000256" key="4">
    <source>
        <dbReference type="ARBA" id="ARBA00023180"/>
    </source>
</evidence>
<feature type="chain" id="PRO_5005517228" evidence="6">
    <location>
        <begin position="19"/>
        <end position="115"/>
    </location>
</feature>
<comment type="subcellular location">
    <subcellularLocation>
        <location evidence="1">Secreted</location>
    </subcellularLocation>
</comment>
<evidence type="ECO:0000313" key="7">
    <source>
        <dbReference type="EMBL" id="JAA68643.1"/>
    </source>
</evidence>
<protein>
    <submittedName>
        <fullName evidence="7">Putative ixostatin</fullName>
    </submittedName>
</protein>
<dbReference type="InterPro" id="IPR021971">
    <property type="entry name" value="Salp15"/>
</dbReference>
<proteinExistence type="evidence at transcript level"/>
<evidence type="ECO:0000256" key="5">
    <source>
        <dbReference type="ARBA" id="ARBA00034321"/>
    </source>
</evidence>
<evidence type="ECO:0000256" key="6">
    <source>
        <dbReference type="SAM" id="SignalP"/>
    </source>
</evidence>
<comment type="similarity">
    <text evidence="5">Belongs to the salp15 family.</text>
</comment>
<accession>A0A0K8RCU0</accession>
<dbReference type="AlphaFoldDB" id="A0A0K8RCU0"/>
<dbReference type="Pfam" id="PF12115">
    <property type="entry name" value="Salp15"/>
    <property type="match status" value="1"/>
</dbReference>
<evidence type="ECO:0000256" key="3">
    <source>
        <dbReference type="ARBA" id="ARBA00022729"/>
    </source>
</evidence>
<keyword evidence="3 6" id="KW-0732">Signal</keyword>
<feature type="signal peptide" evidence="6">
    <location>
        <begin position="1"/>
        <end position="18"/>
    </location>
</feature>
<dbReference type="EMBL" id="GADI01005165">
    <property type="protein sequence ID" value="JAA68643.1"/>
    <property type="molecule type" value="mRNA"/>
</dbReference>